<evidence type="ECO:0000313" key="2">
    <source>
        <dbReference type="RefSeq" id="XP_052111542.1"/>
    </source>
</evidence>
<name>A0A9C6WDR0_ARADU</name>
<dbReference type="AlphaFoldDB" id="A0A9C6WDR0"/>
<accession>A0A9C6WDR0</accession>
<dbReference type="Proteomes" id="UP000515211">
    <property type="component" value="Chromosome 10"/>
</dbReference>
<proteinExistence type="predicted"/>
<protein>
    <submittedName>
        <fullName evidence="2">Uncharacterized protein LOC127742857</fullName>
    </submittedName>
</protein>
<dbReference type="KEGG" id="adu:127742857"/>
<sequence>MIYIRFSFQLNLCNLHDSAKSGIRELRTTQHATPKDTCSPSVESLVGDTNKGYSTLKRNIVGGGWTKQLIDLYPDSTEGSSTKCRKLKMARLLVLINPIKISASKAYKRNYAQINDKPIGSHYVSYC</sequence>
<evidence type="ECO:0000313" key="1">
    <source>
        <dbReference type="Proteomes" id="UP000515211"/>
    </source>
</evidence>
<dbReference type="GeneID" id="127742857"/>
<reference evidence="2" key="2">
    <citation type="submission" date="2025-08" db="UniProtKB">
        <authorList>
            <consortium name="RefSeq"/>
        </authorList>
    </citation>
    <scope>IDENTIFICATION</scope>
    <source>
        <tissue evidence="2">Whole plant</tissue>
    </source>
</reference>
<gene>
    <name evidence="2" type="primary">LOC127742857</name>
</gene>
<keyword evidence="1" id="KW-1185">Reference proteome</keyword>
<organism evidence="1 2">
    <name type="scientific">Arachis duranensis</name>
    <name type="common">Wild peanut</name>
    <dbReference type="NCBI Taxonomy" id="130453"/>
    <lineage>
        <taxon>Eukaryota</taxon>
        <taxon>Viridiplantae</taxon>
        <taxon>Streptophyta</taxon>
        <taxon>Embryophyta</taxon>
        <taxon>Tracheophyta</taxon>
        <taxon>Spermatophyta</taxon>
        <taxon>Magnoliopsida</taxon>
        <taxon>eudicotyledons</taxon>
        <taxon>Gunneridae</taxon>
        <taxon>Pentapetalae</taxon>
        <taxon>rosids</taxon>
        <taxon>fabids</taxon>
        <taxon>Fabales</taxon>
        <taxon>Fabaceae</taxon>
        <taxon>Papilionoideae</taxon>
        <taxon>50 kb inversion clade</taxon>
        <taxon>dalbergioids sensu lato</taxon>
        <taxon>Dalbergieae</taxon>
        <taxon>Pterocarpus clade</taxon>
        <taxon>Arachis</taxon>
    </lineage>
</organism>
<dbReference type="RefSeq" id="XP_052111542.1">
    <property type="nucleotide sequence ID" value="XM_052255582.1"/>
</dbReference>
<reference evidence="1" key="1">
    <citation type="journal article" date="2016" name="Nat. Genet.">
        <title>The genome sequences of Arachis duranensis and Arachis ipaensis, the diploid ancestors of cultivated peanut.</title>
        <authorList>
            <person name="Bertioli D.J."/>
            <person name="Cannon S.B."/>
            <person name="Froenicke L."/>
            <person name="Huang G."/>
            <person name="Farmer A.D."/>
            <person name="Cannon E.K."/>
            <person name="Liu X."/>
            <person name="Gao D."/>
            <person name="Clevenger J."/>
            <person name="Dash S."/>
            <person name="Ren L."/>
            <person name="Moretzsohn M.C."/>
            <person name="Shirasawa K."/>
            <person name="Huang W."/>
            <person name="Vidigal B."/>
            <person name="Abernathy B."/>
            <person name="Chu Y."/>
            <person name="Niederhuth C.E."/>
            <person name="Umale P."/>
            <person name="Araujo A.C."/>
            <person name="Kozik A."/>
            <person name="Kim K.D."/>
            <person name="Burow M.D."/>
            <person name="Varshney R.K."/>
            <person name="Wang X."/>
            <person name="Zhang X."/>
            <person name="Barkley N."/>
            <person name="Guimaraes P.M."/>
            <person name="Isobe S."/>
            <person name="Guo B."/>
            <person name="Liao B."/>
            <person name="Stalker H.T."/>
            <person name="Schmitz R.J."/>
            <person name="Scheffler B.E."/>
            <person name="Leal-Bertioli S.C."/>
            <person name="Xun X."/>
            <person name="Jackson S.A."/>
            <person name="Michelmore R."/>
            <person name="Ozias-Akins P."/>
        </authorList>
    </citation>
    <scope>NUCLEOTIDE SEQUENCE [LARGE SCALE GENOMIC DNA]</scope>
    <source>
        <strain evidence="1">cv. V14167</strain>
    </source>
</reference>